<sequence>MLNSDKKNKEIDINRLPVVCVDEYDINNSQEDEELLINNYIDESASSIDYLPDIETEEIFSEFIDPLQGEMCENGNSKVLEKNEEKKVEIKKIEIISVEKVENARCGVNLRKCKKNYL</sequence>
<accession>A0A8S1BPL1</accession>
<keyword evidence="2" id="KW-1185">Reference proteome</keyword>
<evidence type="ECO:0000313" key="1">
    <source>
        <dbReference type="EMBL" id="CAB3262534.1"/>
    </source>
</evidence>
<comment type="caution">
    <text evidence="1">The sequence shown here is derived from an EMBL/GenBank/DDBJ whole genome shotgun (WGS) entry which is preliminary data.</text>
</comment>
<name>A0A8S1BPL1_ARCPL</name>
<protein>
    <submittedName>
        <fullName evidence="1">Uncharacterized protein</fullName>
    </submittedName>
</protein>
<proteinExistence type="predicted"/>
<evidence type="ECO:0000313" key="2">
    <source>
        <dbReference type="Proteomes" id="UP000494106"/>
    </source>
</evidence>
<dbReference type="EMBL" id="CADEBC010001006">
    <property type="protein sequence ID" value="CAB3262534.1"/>
    <property type="molecule type" value="Genomic_DNA"/>
</dbReference>
<reference evidence="1 2" key="1">
    <citation type="submission" date="2020-04" db="EMBL/GenBank/DDBJ databases">
        <authorList>
            <person name="Wallbank WR R."/>
            <person name="Pardo Diaz C."/>
            <person name="Kozak K."/>
            <person name="Martin S."/>
            <person name="Jiggins C."/>
            <person name="Moest M."/>
            <person name="Warren A I."/>
            <person name="Byers J.R.P. K."/>
            <person name="Montejo-Kovacevich G."/>
            <person name="Yen C E."/>
        </authorList>
    </citation>
    <scope>NUCLEOTIDE SEQUENCE [LARGE SCALE GENOMIC DNA]</scope>
</reference>
<dbReference type="AlphaFoldDB" id="A0A8S1BPL1"/>
<dbReference type="OrthoDB" id="10492732at2759"/>
<organism evidence="1 2">
    <name type="scientific">Arctia plantaginis</name>
    <name type="common">Wood tiger moth</name>
    <name type="synonym">Phalaena plantaginis</name>
    <dbReference type="NCBI Taxonomy" id="874455"/>
    <lineage>
        <taxon>Eukaryota</taxon>
        <taxon>Metazoa</taxon>
        <taxon>Ecdysozoa</taxon>
        <taxon>Arthropoda</taxon>
        <taxon>Hexapoda</taxon>
        <taxon>Insecta</taxon>
        <taxon>Pterygota</taxon>
        <taxon>Neoptera</taxon>
        <taxon>Endopterygota</taxon>
        <taxon>Lepidoptera</taxon>
        <taxon>Glossata</taxon>
        <taxon>Ditrysia</taxon>
        <taxon>Noctuoidea</taxon>
        <taxon>Erebidae</taxon>
        <taxon>Arctiinae</taxon>
        <taxon>Arctia</taxon>
    </lineage>
</organism>
<gene>
    <name evidence="1" type="ORF">APLA_LOCUS18465</name>
</gene>
<dbReference type="Proteomes" id="UP000494106">
    <property type="component" value="Unassembled WGS sequence"/>
</dbReference>